<feature type="domain" description="EF-hand" evidence="4">
    <location>
        <begin position="26"/>
        <end position="61"/>
    </location>
</feature>
<name>A0A9X8QZA3_9ACTN</name>
<reference evidence="6" key="1">
    <citation type="submission" date="2016-11" db="EMBL/GenBank/DDBJ databases">
        <authorList>
            <person name="Jaros S."/>
            <person name="Januszkiewicz K."/>
            <person name="Wedrychowicz H."/>
        </authorList>
    </citation>
    <scope>NUCLEOTIDE SEQUENCE [LARGE SCALE GENOMIC DNA]</scope>
    <source>
        <strain evidence="6">CGMCC 4.3555</strain>
    </source>
</reference>
<organism evidence="5 6">
    <name type="scientific">Streptomyces yunnanensis</name>
    <dbReference type="NCBI Taxonomy" id="156453"/>
    <lineage>
        <taxon>Bacteria</taxon>
        <taxon>Bacillati</taxon>
        <taxon>Actinomycetota</taxon>
        <taxon>Actinomycetes</taxon>
        <taxon>Kitasatosporales</taxon>
        <taxon>Streptomycetaceae</taxon>
        <taxon>Streptomyces</taxon>
    </lineage>
</organism>
<evidence type="ECO:0000259" key="4">
    <source>
        <dbReference type="PROSITE" id="PS50222"/>
    </source>
</evidence>
<evidence type="ECO:0000256" key="2">
    <source>
        <dbReference type="ARBA" id="ARBA00022737"/>
    </source>
</evidence>
<dbReference type="InterPro" id="IPR018247">
    <property type="entry name" value="EF_Hand_1_Ca_BS"/>
</dbReference>
<sequence>MYAGQFTSRFRHRDRLRHDEGAPPVADIEQAKATFAKFDADGDGRVTPDEFKSAMAAMGDHLVTGPMAEAVIKAKDSDGDGLMSFDEFWKSVQG</sequence>
<dbReference type="EMBL" id="FRBK01000024">
    <property type="protein sequence ID" value="SHN21210.1"/>
    <property type="molecule type" value="Genomic_DNA"/>
</dbReference>
<dbReference type="PROSITE" id="PS50222">
    <property type="entry name" value="EF_HAND_2"/>
    <property type="match status" value="1"/>
</dbReference>
<dbReference type="Pfam" id="PF13499">
    <property type="entry name" value="EF-hand_7"/>
    <property type="match status" value="1"/>
</dbReference>
<keyword evidence="2" id="KW-0677">Repeat</keyword>
<dbReference type="PANTHER" id="PTHR10891">
    <property type="entry name" value="EF-HAND CALCIUM-BINDING DOMAIN CONTAINING PROTEIN"/>
    <property type="match status" value="1"/>
</dbReference>
<accession>A0A9X8QZA3</accession>
<dbReference type="Gene3D" id="1.10.238.10">
    <property type="entry name" value="EF-hand"/>
    <property type="match status" value="1"/>
</dbReference>
<dbReference type="Proteomes" id="UP000184388">
    <property type="component" value="Unassembled WGS sequence"/>
</dbReference>
<proteinExistence type="predicted"/>
<dbReference type="CDD" id="cd00051">
    <property type="entry name" value="EFh"/>
    <property type="match status" value="1"/>
</dbReference>
<evidence type="ECO:0000313" key="5">
    <source>
        <dbReference type="EMBL" id="SHN21210.1"/>
    </source>
</evidence>
<evidence type="ECO:0000313" key="6">
    <source>
        <dbReference type="Proteomes" id="UP000184388"/>
    </source>
</evidence>
<gene>
    <name evidence="5" type="ORF">SAMN05216268_12434</name>
</gene>
<comment type="caution">
    <text evidence="5">The sequence shown here is derived from an EMBL/GenBank/DDBJ whole genome shotgun (WGS) entry which is preliminary data.</text>
</comment>
<dbReference type="AlphaFoldDB" id="A0A9X8QZA3"/>
<protein>
    <submittedName>
        <fullName evidence="5">EF-hand domain pair</fullName>
    </submittedName>
</protein>
<evidence type="ECO:0000256" key="1">
    <source>
        <dbReference type="ARBA" id="ARBA00022723"/>
    </source>
</evidence>
<dbReference type="InterPro" id="IPR002048">
    <property type="entry name" value="EF_hand_dom"/>
</dbReference>
<dbReference type="SMART" id="SM00054">
    <property type="entry name" value="EFh"/>
    <property type="match status" value="2"/>
</dbReference>
<dbReference type="InterPro" id="IPR011992">
    <property type="entry name" value="EF-hand-dom_pair"/>
</dbReference>
<dbReference type="PROSITE" id="PS00018">
    <property type="entry name" value="EF_HAND_1"/>
    <property type="match status" value="2"/>
</dbReference>
<dbReference type="GO" id="GO:0005509">
    <property type="term" value="F:calcium ion binding"/>
    <property type="evidence" value="ECO:0007669"/>
    <property type="project" value="InterPro"/>
</dbReference>
<evidence type="ECO:0000256" key="3">
    <source>
        <dbReference type="SAM" id="MobiDB-lite"/>
    </source>
</evidence>
<keyword evidence="1" id="KW-0479">Metal-binding</keyword>
<dbReference type="InterPro" id="IPR039647">
    <property type="entry name" value="EF_hand_pair_protein_CML-like"/>
</dbReference>
<dbReference type="SUPFAM" id="SSF47473">
    <property type="entry name" value="EF-hand"/>
    <property type="match status" value="1"/>
</dbReference>
<feature type="region of interest" description="Disordered" evidence="3">
    <location>
        <begin position="1"/>
        <end position="22"/>
    </location>
</feature>